<gene>
    <name evidence="2" type="ORF">EDWATA_02945</name>
</gene>
<evidence type="ECO:0000313" key="3">
    <source>
        <dbReference type="Proteomes" id="UP000003692"/>
    </source>
</evidence>
<proteinExistence type="predicted"/>
<dbReference type="EMBL" id="ADGK01000251">
    <property type="protein sequence ID" value="EFE22050.1"/>
    <property type="molecule type" value="Genomic_DNA"/>
</dbReference>
<dbReference type="AlphaFoldDB" id="D4F858"/>
<feature type="region of interest" description="Disordered" evidence="1">
    <location>
        <begin position="1"/>
        <end position="34"/>
    </location>
</feature>
<organism evidence="2 3">
    <name type="scientific">Edwardsiella tarda ATCC 23685</name>
    <dbReference type="NCBI Taxonomy" id="500638"/>
    <lineage>
        <taxon>Bacteria</taxon>
        <taxon>Pseudomonadati</taxon>
        <taxon>Pseudomonadota</taxon>
        <taxon>Gammaproteobacteria</taxon>
        <taxon>Enterobacterales</taxon>
        <taxon>Hafniaceae</taxon>
        <taxon>Edwardsiella</taxon>
    </lineage>
</organism>
<dbReference type="Proteomes" id="UP000003692">
    <property type="component" value="Unassembled WGS sequence"/>
</dbReference>
<name>D4F858_EDWTA</name>
<evidence type="ECO:0000256" key="1">
    <source>
        <dbReference type="SAM" id="MobiDB-lite"/>
    </source>
</evidence>
<evidence type="ECO:0000313" key="2">
    <source>
        <dbReference type="EMBL" id="EFE22050.1"/>
    </source>
</evidence>
<protein>
    <submittedName>
        <fullName evidence="2">Uncharacterized protein</fullName>
    </submittedName>
</protein>
<reference evidence="2 3" key="1">
    <citation type="submission" date="2010-02" db="EMBL/GenBank/DDBJ databases">
        <authorList>
            <person name="Weinstock G."/>
            <person name="Sodergren E."/>
            <person name="Clifton S."/>
            <person name="Fulton L."/>
            <person name="Fulton B."/>
            <person name="Courtney L."/>
            <person name="Fronick C."/>
            <person name="Harrison M."/>
            <person name="Strong C."/>
            <person name="Farmer C."/>
            <person name="Delahaunty K."/>
            <person name="Markovic C."/>
            <person name="Hall O."/>
            <person name="Minx P."/>
            <person name="Tomlinson C."/>
            <person name="Mitreva M."/>
            <person name="Nelson J."/>
            <person name="Hou S."/>
            <person name="Wollam A."/>
            <person name="Pepin K.H."/>
            <person name="Johnson M."/>
            <person name="Bhonagiri V."/>
            <person name="Zhang X."/>
            <person name="Suruliraj S."/>
            <person name="Warren W."/>
            <person name="Chinwalla A."/>
            <person name="Mardis E.R."/>
            <person name="Wilson R.K."/>
        </authorList>
    </citation>
    <scope>NUCLEOTIDE SEQUENCE [LARGE SCALE GENOMIC DNA]</scope>
    <source>
        <strain evidence="2 3">ATCC 23685</strain>
    </source>
</reference>
<sequence>MTNEKAGRSQAVTDQRLSGCHPEGDGRWATDYPPRSRKRRYSVLTCTGLNSGWKALTRCDDDG</sequence>
<comment type="caution">
    <text evidence="2">The sequence shown here is derived from an EMBL/GenBank/DDBJ whole genome shotgun (WGS) entry which is preliminary data.</text>
</comment>
<dbReference type="HOGENOM" id="CLU_2878687_0_0_6"/>
<accession>D4F858</accession>